<reference evidence="5" key="1">
    <citation type="submission" date="2021-02" db="EMBL/GenBank/DDBJ databases">
        <authorList>
            <person name="Nowell W R."/>
        </authorList>
    </citation>
    <scope>NUCLEOTIDE SEQUENCE</scope>
</reference>
<comment type="caution">
    <text evidence="5">The sequence shown here is derived from an EMBL/GenBank/DDBJ whole genome shotgun (WGS) entry which is preliminary data.</text>
</comment>
<dbReference type="SUPFAM" id="SSF48452">
    <property type="entry name" value="TPR-like"/>
    <property type="match status" value="1"/>
</dbReference>
<proteinExistence type="predicted"/>
<dbReference type="Gene3D" id="1.25.40.10">
    <property type="entry name" value="Tetratricopeptide repeat domain"/>
    <property type="match status" value="4"/>
</dbReference>
<dbReference type="Pfam" id="PF13424">
    <property type="entry name" value="TPR_12"/>
    <property type="match status" value="3"/>
</dbReference>
<dbReference type="InterPro" id="IPR011990">
    <property type="entry name" value="TPR-like_helical_dom_sf"/>
</dbReference>
<organism evidence="5 7">
    <name type="scientific">Adineta steineri</name>
    <dbReference type="NCBI Taxonomy" id="433720"/>
    <lineage>
        <taxon>Eukaryota</taxon>
        <taxon>Metazoa</taxon>
        <taxon>Spiralia</taxon>
        <taxon>Gnathifera</taxon>
        <taxon>Rotifera</taxon>
        <taxon>Eurotatoria</taxon>
        <taxon>Bdelloidea</taxon>
        <taxon>Adinetida</taxon>
        <taxon>Adinetidae</taxon>
        <taxon>Adineta</taxon>
    </lineage>
</organism>
<keyword evidence="2 3" id="KW-0802">TPR repeat</keyword>
<dbReference type="InterPro" id="IPR019734">
    <property type="entry name" value="TPR_rpt"/>
</dbReference>
<feature type="repeat" description="TPR" evidence="3">
    <location>
        <begin position="756"/>
        <end position="789"/>
    </location>
</feature>
<dbReference type="SUPFAM" id="SSF81901">
    <property type="entry name" value="HCP-like"/>
    <property type="match status" value="1"/>
</dbReference>
<feature type="repeat" description="TPR" evidence="3">
    <location>
        <begin position="714"/>
        <end position="747"/>
    </location>
</feature>
<feature type="repeat" description="TPR" evidence="3">
    <location>
        <begin position="630"/>
        <end position="663"/>
    </location>
</feature>
<dbReference type="SUPFAM" id="SSF56399">
    <property type="entry name" value="ADP-ribosylation"/>
    <property type="match status" value="1"/>
</dbReference>
<dbReference type="PROSITE" id="PS50293">
    <property type="entry name" value="TPR_REGION"/>
    <property type="match status" value="5"/>
</dbReference>
<dbReference type="EMBL" id="CAJNOG010000365">
    <property type="protein sequence ID" value="CAF1200749.1"/>
    <property type="molecule type" value="Genomic_DNA"/>
</dbReference>
<evidence type="ECO:0000256" key="3">
    <source>
        <dbReference type="PROSITE-ProRule" id="PRU00339"/>
    </source>
</evidence>
<dbReference type="SMART" id="SM00671">
    <property type="entry name" value="SEL1"/>
    <property type="match status" value="5"/>
</dbReference>
<dbReference type="PROSITE" id="PS51996">
    <property type="entry name" value="TR_MART"/>
    <property type="match status" value="1"/>
</dbReference>
<evidence type="ECO:0000313" key="5">
    <source>
        <dbReference type="EMBL" id="CAF1200749.1"/>
    </source>
</evidence>
<feature type="repeat" description="TPR" evidence="3">
    <location>
        <begin position="588"/>
        <end position="621"/>
    </location>
</feature>
<feature type="region of interest" description="Disordered" evidence="4">
    <location>
        <begin position="786"/>
        <end position="811"/>
    </location>
</feature>
<dbReference type="Pfam" id="PF13181">
    <property type="entry name" value="TPR_8"/>
    <property type="match status" value="2"/>
</dbReference>
<evidence type="ECO:0000313" key="7">
    <source>
        <dbReference type="Proteomes" id="UP000663845"/>
    </source>
</evidence>
<dbReference type="Proteomes" id="UP000663845">
    <property type="component" value="Unassembled WGS sequence"/>
</dbReference>
<dbReference type="AlphaFoldDB" id="A0A814WD09"/>
<evidence type="ECO:0000256" key="2">
    <source>
        <dbReference type="ARBA" id="ARBA00022803"/>
    </source>
</evidence>
<dbReference type="Gene3D" id="3.90.176.10">
    <property type="entry name" value="Toxin ADP-ribosyltransferase, Chain A, domain 1"/>
    <property type="match status" value="1"/>
</dbReference>
<feature type="repeat" description="TPR" evidence="3">
    <location>
        <begin position="504"/>
        <end position="537"/>
    </location>
</feature>
<dbReference type="Proteomes" id="UP000663844">
    <property type="component" value="Unassembled WGS sequence"/>
</dbReference>
<dbReference type="InterPro" id="IPR006597">
    <property type="entry name" value="Sel1-like"/>
</dbReference>
<protein>
    <recommendedName>
        <fullName evidence="8">UDP-N-acetylglucosamine--peptide N-acetylglucosaminyltransferase SPINDLY</fullName>
    </recommendedName>
</protein>
<dbReference type="EMBL" id="CAJOAZ010001492">
    <property type="protein sequence ID" value="CAF3821148.1"/>
    <property type="molecule type" value="Genomic_DNA"/>
</dbReference>
<feature type="repeat" description="TPR" evidence="3">
    <location>
        <begin position="546"/>
        <end position="579"/>
    </location>
</feature>
<dbReference type="PANTHER" id="PTHR45641">
    <property type="entry name" value="TETRATRICOPEPTIDE REPEAT PROTEIN (AFU_ORTHOLOGUE AFUA_6G03870)"/>
    <property type="match status" value="1"/>
</dbReference>
<feature type="repeat" description="TPR" evidence="3">
    <location>
        <begin position="672"/>
        <end position="705"/>
    </location>
</feature>
<dbReference type="Pfam" id="PF13374">
    <property type="entry name" value="TPR_10"/>
    <property type="match status" value="1"/>
</dbReference>
<dbReference type="PANTHER" id="PTHR45641:SF1">
    <property type="entry name" value="AAA+ ATPASE DOMAIN-CONTAINING PROTEIN"/>
    <property type="match status" value="1"/>
</dbReference>
<keyword evidence="1" id="KW-0677">Repeat</keyword>
<sequence>MGNNKSITSIQANAKQVSSFSKGAIANRRLNMQRMQNVLLIWLDNSINENNADYSNTIKQLKRVFNNICIFTDGEQCFEFIQTITNNKVCMIASGSIGQYIVPHVHTMPQVDTILIFGNKEEWCKSCTKEWPKIRGIFTEIIPICEALKQADDQCEQNAISISFVTSNKKLNELDPSFMYTQILKEILLTINFEDKHFEEFITYCREVFADDENELKNVNQLQTTYKNNIPIWWYTWDAFLYRMLNCAFKSMDIDIIIRIGFFINDLHRDIQRLHSQQFDDHQPDKTFTVYRGQGLSNEDFSEMIKTKGGLLSFNNFLSASKNPNTALEFVQQAATNPDLVGILFVMTINSADSTTPFASVSDVSYFHKEDEVLFSMHTIFRIEDIKAMDENNDLYQVNLTLTNDNDQDRRTLTDHIRQETFPDVEGWYRLGKLLIKMGQSSKAQEVYEVLLHQTTHESDKPSIYHQLGRIKDDQEEYQEALTYYKQSLAIQQNTLSSNHPDLAMSYNNIGLVYYNMSDYQKALSYHEKALAIRQQSFPSNHPDLASSYNNIGNVYSSMGDYPNALSSHEKALAIREQSLPSSHPDVGGSYYNIGLVYYNMSDYPKALSYYEKDLEILQQSLPSNHPDLGVSYNNIGLVYYNMGDCSKALLYHEKALAIRQQALPSNHPDLSSTYNNIGNVYSNMGDYQKALSFHERALAIKQQSFSSNHPSLAMSYNNIGAVYYKMGDYPKALSSYEKALVIRQESLPSHHPNLGASYNNIGMVYETMGNYSKAHSFYERAVQNGQQSLPTNHPTLQQRRKKLEKIKTKL</sequence>
<evidence type="ECO:0000313" key="6">
    <source>
        <dbReference type="EMBL" id="CAF3821148.1"/>
    </source>
</evidence>
<gene>
    <name evidence="5" type="ORF">JYZ213_LOCUS26892</name>
    <name evidence="6" type="ORF">OXD698_LOCUS19452</name>
</gene>
<dbReference type="PROSITE" id="PS50005">
    <property type="entry name" value="TPR"/>
    <property type="match status" value="8"/>
</dbReference>
<name>A0A814WD09_9BILA</name>
<feature type="repeat" description="TPR" evidence="3">
    <location>
        <begin position="462"/>
        <end position="495"/>
    </location>
</feature>
<evidence type="ECO:0000256" key="1">
    <source>
        <dbReference type="ARBA" id="ARBA00022737"/>
    </source>
</evidence>
<evidence type="ECO:0008006" key="8">
    <source>
        <dbReference type="Google" id="ProtNLM"/>
    </source>
</evidence>
<feature type="compositionally biased region" description="Polar residues" evidence="4">
    <location>
        <begin position="786"/>
        <end position="798"/>
    </location>
</feature>
<dbReference type="SMART" id="SM00028">
    <property type="entry name" value="TPR"/>
    <property type="match status" value="9"/>
</dbReference>
<evidence type="ECO:0000256" key="4">
    <source>
        <dbReference type="SAM" id="MobiDB-lite"/>
    </source>
</evidence>
<accession>A0A814WD09</accession>